<evidence type="ECO:0000313" key="1">
    <source>
        <dbReference type="EMBL" id="KAI3828626.1"/>
    </source>
</evidence>
<dbReference type="Proteomes" id="UP001056120">
    <property type="component" value="Linkage Group LG01"/>
</dbReference>
<accession>A0ACB9K8T2</accession>
<comment type="caution">
    <text evidence="1">The sequence shown here is derived from an EMBL/GenBank/DDBJ whole genome shotgun (WGS) entry which is preliminary data.</text>
</comment>
<proteinExistence type="predicted"/>
<dbReference type="EMBL" id="CM042018">
    <property type="protein sequence ID" value="KAI3828626.1"/>
    <property type="molecule type" value="Genomic_DNA"/>
</dbReference>
<reference evidence="2" key="1">
    <citation type="journal article" date="2022" name="Mol. Ecol. Resour.">
        <title>The genomes of chicory, endive, great burdock and yacon provide insights into Asteraceae palaeo-polyploidization history and plant inulin production.</title>
        <authorList>
            <person name="Fan W."/>
            <person name="Wang S."/>
            <person name="Wang H."/>
            <person name="Wang A."/>
            <person name="Jiang F."/>
            <person name="Liu H."/>
            <person name="Zhao H."/>
            <person name="Xu D."/>
            <person name="Zhang Y."/>
        </authorList>
    </citation>
    <scope>NUCLEOTIDE SEQUENCE [LARGE SCALE GENOMIC DNA]</scope>
    <source>
        <strain evidence="2">cv. Yunnan</strain>
    </source>
</reference>
<keyword evidence="2" id="KW-1185">Reference proteome</keyword>
<organism evidence="1 2">
    <name type="scientific">Smallanthus sonchifolius</name>
    <dbReference type="NCBI Taxonomy" id="185202"/>
    <lineage>
        <taxon>Eukaryota</taxon>
        <taxon>Viridiplantae</taxon>
        <taxon>Streptophyta</taxon>
        <taxon>Embryophyta</taxon>
        <taxon>Tracheophyta</taxon>
        <taxon>Spermatophyta</taxon>
        <taxon>Magnoliopsida</taxon>
        <taxon>eudicotyledons</taxon>
        <taxon>Gunneridae</taxon>
        <taxon>Pentapetalae</taxon>
        <taxon>asterids</taxon>
        <taxon>campanulids</taxon>
        <taxon>Asterales</taxon>
        <taxon>Asteraceae</taxon>
        <taxon>Asteroideae</taxon>
        <taxon>Heliantheae alliance</taxon>
        <taxon>Millerieae</taxon>
        <taxon>Smallanthus</taxon>
    </lineage>
</organism>
<reference evidence="1 2" key="2">
    <citation type="journal article" date="2022" name="Mol. Ecol. Resour.">
        <title>The genomes of chicory, endive, great burdock and yacon provide insights into Asteraceae paleo-polyploidization history and plant inulin production.</title>
        <authorList>
            <person name="Fan W."/>
            <person name="Wang S."/>
            <person name="Wang H."/>
            <person name="Wang A."/>
            <person name="Jiang F."/>
            <person name="Liu H."/>
            <person name="Zhao H."/>
            <person name="Xu D."/>
            <person name="Zhang Y."/>
        </authorList>
    </citation>
    <scope>NUCLEOTIDE SEQUENCE [LARGE SCALE GENOMIC DNA]</scope>
    <source>
        <strain evidence="2">cv. Yunnan</strain>
        <tissue evidence="1">Leaves</tissue>
    </source>
</reference>
<sequence length="165" mass="18057">MLKGGGGCRSPCQVFDTPEYCCNNSCQPTTYSRLFSSACPRTDDISSSYCNGANYTVRFCPPHGAFSTIKVGKQLNDYDQLLSISGNFTLGFIMSKDYDGIYLGIWYTGDAEARKVWVANPNKPIIPTSDGETIALSIDQNTGNLIITDGGTTLMKIMLELYVRS</sequence>
<evidence type="ECO:0000313" key="2">
    <source>
        <dbReference type="Proteomes" id="UP001056120"/>
    </source>
</evidence>
<gene>
    <name evidence="1" type="ORF">L1987_02733</name>
</gene>
<protein>
    <submittedName>
        <fullName evidence="1">Uncharacterized protein</fullName>
    </submittedName>
</protein>
<name>A0ACB9K8T2_9ASTR</name>